<protein>
    <submittedName>
        <fullName evidence="2">Uncharacterized protein</fullName>
    </submittedName>
</protein>
<dbReference type="EMBL" id="WNTK01011670">
    <property type="protein sequence ID" value="KAG9462375.1"/>
    <property type="molecule type" value="Genomic_DNA"/>
</dbReference>
<reference evidence="2" key="1">
    <citation type="thesis" date="2020" institute="ProQuest LLC" country="789 East Eisenhower Parkway, Ann Arbor, MI, USA">
        <title>Comparative Genomics and Chromosome Evolution.</title>
        <authorList>
            <person name="Mudd A.B."/>
        </authorList>
    </citation>
    <scope>NUCLEOTIDE SEQUENCE</scope>
    <source>
        <strain evidence="2">HN-11 Male</strain>
        <tissue evidence="2">Kidney and liver</tissue>
    </source>
</reference>
<gene>
    <name evidence="2" type="ORF">GDO78_014242</name>
</gene>
<feature type="region of interest" description="Disordered" evidence="1">
    <location>
        <begin position="76"/>
        <end position="112"/>
    </location>
</feature>
<evidence type="ECO:0000313" key="3">
    <source>
        <dbReference type="Proteomes" id="UP000770717"/>
    </source>
</evidence>
<evidence type="ECO:0000313" key="2">
    <source>
        <dbReference type="EMBL" id="KAG9462375.1"/>
    </source>
</evidence>
<dbReference type="Proteomes" id="UP000770717">
    <property type="component" value="Unassembled WGS sequence"/>
</dbReference>
<dbReference type="AlphaFoldDB" id="A0A8J6BFP3"/>
<organism evidence="2 3">
    <name type="scientific">Eleutherodactylus coqui</name>
    <name type="common">Puerto Rican coqui</name>
    <dbReference type="NCBI Taxonomy" id="57060"/>
    <lineage>
        <taxon>Eukaryota</taxon>
        <taxon>Metazoa</taxon>
        <taxon>Chordata</taxon>
        <taxon>Craniata</taxon>
        <taxon>Vertebrata</taxon>
        <taxon>Euteleostomi</taxon>
        <taxon>Amphibia</taxon>
        <taxon>Batrachia</taxon>
        <taxon>Anura</taxon>
        <taxon>Neobatrachia</taxon>
        <taxon>Hyloidea</taxon>
        <taxon>Eleutherodactylidae</taxon>
        <taxon>Eleutherodactylinae</taxon>
        <taxon>Eleutherodactylus</taxon>
        <taxon>Eleutherodactylus</taxon>
    </lineage>
</organism>
<sequence>MIYRSSCVPSLCVSTDGPDERNPPAGRPCLYPQDCPEEDPDVPENQQGENLIKIKVEVKDEVEETDIRTSHLYALIGRNPPEGRPNLYPQDCPAEDPSILEGHQGEDQTETKVKVEERMMGDHLCKKEVEEEIPVNVITENRTVF</sequence>
<feature type="region of interest" description="Disordered" evidence="1">
    <location>
        <begin position="1"/>
        <end position="27"/>
    </location>
</feature>
<name>A0A8J6BFP3_ELECQ</name>
<evidence type="ECO:0000256" key="1">
    <source>
        <dbReference type="SAM" id="MobiDB-lite"/>
    </source>
</evidence>
<comment type="caution">
    <text evidence="2">The sequence shown here is derived from an EMBL/GenBank/DDBJ whole genome shotgun (WGS) entry which is preliminary data.</text>
</comment>
<keyword evidence="3" id="KW-1185">Reference proteome</keyword>
<accession>A0A8J6BFP3</accession>
<feature type="compositionally biased region" description="Basic and acidic residues" evidence="1">
    <location>
        <begin position="103"/>
        <end position="112"/>
    </location>
</feature>
<proteinExistence type="predicted"/>